<dbReference type="OrthoDB" id="9759607at2"/>
<dbReference type="InterPro" id="IPR003018">
    <property type="entry name" value="GAF"/>
</dbReference>
<gene>
    <name evidence="5" type="ORF">GFC30_1651</name>
</gene>
<dbReference type="InterPro" id="IPR001633">
    <property type="entry name" value="EAL_dom"/>
</dbReference>
<feature type="domain" description="PAS" evidence="1">
    <location>
        <begin position="18"/>
        <end position="72"/>
    </location>
</feature>
<dbReference type="SUPFAM" id="SSF55073">
    <property type="entry name" value="Nucleotide cyclase"/>
    <property type="match status" value="1"/>
</dbReference>
<dbReference type="EMBL" id="CP015438">
    <property type="protein sequence ID" value="ANB61830.1"/>
    <property type="molecule type" value="Genomic_DNA"/>
</dbReference>
<accession>A0A161HYW9</accession>
<dbReference type="SMART" id="SM00091">
    <property type="entry name" value="PAS"/>
    <property type="match status" value="2"/>
</dbReference>
<dbReference type="Pfam" id="PF00989">
    <property type="entry name" value="PAS"/>
    <property type="match status" value="2"/>
</dbReference>
<dbReference type="CDD" id="cd00130">
    <property type="entry name" value="PAS"/>
    <property type="match status" value="2"/>
</dbReference>
<evidence type="ECO:0000259" key="1">
    <source>
        <dbReference type="PROSITE" id="PS50112"/>
    </source>
</evidence>
<dbReference type="SUPFAM" id="SSF141868">
    <property type="entry name" value="EAL domain-like"/>
    <property type="match status" value="1"/>
</dbReference>
<dbReference type="Gene3D" id="3.30.70.270">
    <property type="match status" value="1"/>
</dbReference>
<dbReference type="Gene3D" id="3.20.20.450">
    <property type="entry name" value="EAL domain"/>
    <property type="match status" value="1"/>
</dbReference>
<protein>
    <submittedName>
        <fullName evidence="5">Diguanylate cyclase domain protein</fullName>
    </submittedName>
</protein>
<proteinExistence type="predicted"/>
<organism evidence="5 6">
    <name type="scientific">Anoxybacteroides amylolyticum</name>
    <dbReference type="NCBI Taxonomy" id="294699"/>
    <lineage>
        <taxon>Bacteria</taxon>
        <taxon>Bacillati</taxon>
        <taxon>Bacillota</taxon>
        <taxon>Bacilli</taxon>
        <taxon>Bacillales</taxon>
        <taxon>Anoxybacillaceae</taxon>
        <taxon>Anoxybacteroides</taxon>
    </lineage>
</organism>
<dbReference type="PANTHER" id="PTHR44757:SF2">
    <property type="entry name" value="BIOFILM ARCHITECTURE MAINTENANCE PROTEIN MBAA"/>
    <property type="match status" value="1"/>
</dbReference>
<dbReference type="InterPro" id="IPR000700">
    <property type="entry name" value="PAS-assoc_C"/>
</dbReference>
<dbReference type="PROSITE" id="PS50113">
    <property type="entry name" value="PAC"/>
    <property type="match status" value="1"/>
</dbReference>
<dbReference type="Proteomes" id="UP000076865">
    <property type="component" value="Chromosome"/>
</dbReference>
<dbReference type="PROSITE" id="PS50883">
    <property type="entry name" value="EAL"/>
    <property type="match status" value="1"/>
</dbReference>
<dbReference type="Pfam" id="PF00990">
    <property type="entry name" value="GGDEF"/>
    <property type="match status" value="1"/>
</dbReference>
<reference evidence="5 6" key="1">
    <citation type="journal article" date="2006" name="Syst. Appl. Microbiol.">
        <title>Anoxybacillus amylolyticus sp. nov., a thermophilic amylase producing bacterium isolated from Mount Rittmann (Antarctica).</title>
        <authorList>
            <person name="Poli A."/>
            <person name="Esposito E."/>
            <person name="Lama L."/>
            <person name="Orlando P."/>
            <person name="Nicolaus G."/>
            <person name="de Appolonia F."/>
            <person name="Gambacorta A."/>
            <person name="Nicolaus B."/>
        </authorList>
    </citation>
    <scope>NUCLEOTIDE SEQUENCE [LARGE SCALE GENOMIC DNA]</scope>
    <source>
        <strain evidence="5 6">DSM 15939</strain>
    </source>
</reference>
<evidence type="ECO:0000259" key="3">
    <source>
        <dbReference type="PROSITE" id="PS50883"/>
    </source>
</evidence>
<dbReference type="InterPro" id="IPR035965">
    <property type="entry name" value="PAS-like_dom_sf"/>
</dbReference>
<dbReference type="PANTHER" id="PTHR44757">
    <property type="entry name" value="DIGUANYLATE CYCLASE DGCP"/>
    <property type="match status" value="1"/>
</dbReference>
<dbReference type="SMART" id="SM00052">
    <property type="entry name" value="EAL"/>
    <property type="match status" value="1"/>
</dbReference>
<dbReference type="PATRIC" id="fig|294699.3.peg.1679"/>
<evidence type="ECO:0000259" key="2">
    <source>
        <dbReference type="PROSITE" id="PS50113"/>
    </source>
</evidence>
<dbReference type="InterPro" id="IPR000160">
    <property type="entry name" value="GGDEF_dom"/>
</dbReference>
<dbReference type="GO" id="GO:0006355">
    <property type="term" value="P:regulation of DNA-templated transcription"/>
    <property type="evidence" value="ECO:0007669"/>
    <property type="project" value="InterPro"/>
</dbReference>
<feature type="domain" description="GGDEF" evidence="4">
    <location>
        <begin position="450"/>
        <end position="583"/>
    </location>
</feature>
<feature type="domain" description="EAL" evidence="3">
    <location>
        <begin position="592"/>
        <end position="846"/>
    </location>
</feature>
<dbReference type="SMART" id="SM00065">
    <property type="entry name" value="GAF"/>
    <property type="match status" value="1"/>
</dbReference>
<dbReference type="NCBIfam" id="TIGR00229">
    <property type="entry name" value="sensory_box"/>
    <property type="match status" value="2"/>
</dbReference>
<sequence length="850" mass="97308">MHQSPYVPFYFWMPAMQFILDIDGFILDVNEFAARYLGYRRDELIGKHALIVVHPRDKEKVNEQISKLHDYELGRIYSFEFRKMKKNGEIVYVQENMCRATTEDGHTIFLASCHNISAEKKAKELLAGQKKILELIAKEMPLVDILTEITHTVEQIRPEIVCSILLLNEDTNRLYHGAAPSLPQDYVEAINGFCVGPDVGSCGAAAFRQELVVVANIETDPLWQNYKEVALKYGLRACWSVPIFSSKKIVLGTFGIYHYTSCEPNEEDMEIIYTFSSLAGLAIEQAKIKEELQESRQHYQSLFEYNQDAVFSLHSDGTFFAVNRAAAQMTGYPRHELLKMSLHDLVVPDDLPKILEALIDTSEGYARHLDFRIRHKKGTFLYVSATPVPIWINKSVIGVSIIAKDVTERVEQDKRIQQLAYYDPLTGLANRRLFYDNVWKWVTKAKQTKKTVALLYMDIDRFKYVNDSLGHSIGDRILQAVASLIQEKVAEKGTVARMSGDEFTVVLPNLDYQHEAIDVAKSILRTFQEPIRIGELDLFLTSSIGIAFYPHHSDDVDTLIQYADMAMYEVKRKGKNDYFVYEPRLLEQKLPNLILLNDLHKSIQNNELSVVYQPIVDVQTRNVQAMETLVRWYHPVHGQVSPGQFISLAEETGFIVSIGEWVLRQACEQHKMWCELGLPPIRIAVNISVKELLDPHFAKRIEWILEEKQMSPQCLELEITESMMIYNESVILANLQRMKEMGVRLAIDDFGTGYSSLAYVKRLEVDTVKIDQSFIADCPHSYYGSVITNTIISLAHHLGMNVIAEGVENLEQLRYLEEKGCQEAQGYLFSVPLRAEEATRLLFHGIRHLT</sequence>
<dbReference type="KEGG" id="aamy:GFC30_1651"/>
<dbReference type="Pfam" id="PF13185">
    <property type="entry name" value="GAF_2"/>
    <property type="match status" value="1"/>
</dbReference>
<evidence type="ECO:0000313" key="5">
    <source>
        <dbReference type="EMBL" id="ANB61830.1"/>
    </source>
</evidence>
<dbReference type="CDD" id="cd01948">
    <property type="entry name" value="EAL"/>
    <property type="match status" value="1"/>
</dbReference>
<dbReference type="PROSITE" id="PS50887">
    <property type="entry name" value="GGDEF"/>
    <property type="match status" value="1"/>
</dbReference>
<dbReference type="SUPFAM" id="SSF55781">
    <property type="entry name" value="GAF domain-like"/>
    <property type="match status" value="1"/>
</dbReference>
<dbReference type="InterPro" id="IPR001610">
    <property type="entry name" value="PAC"/>
</dbReference>
<dbReference type="InterPro" id="IPR029016">
    <property type="entry name" value="GAF-like_dom_sf"/>
</dbReference>
<dbReference type="RefSeq" id="WP_066324152.1">
    <property type="nucleotide sequence ID" value="NZ_CP015438.1"/>
</dbReference>
<dbReference type="InterPro" id="IPR035919">
    <property type="entry name" value="EAL_sf"/>
</dbReference>
<dbReference type="SUPFAM" id="SSF55785">
    <property type="entry name" value="PYP-like sensor domain (PAS domain)"/>
    <property type="match status" value="2"/>
</dbReference>
<keyword evidence="6" id="KW-1185">Reference proteome</keyword>
<name>A0A161HYW9_9BACL</name>
<dbReference type="InterPro" id="IPR043128">
    <property type="entry name" value="Rev_trsase/Diguanyl_cyclase"/>
</dbReference>
<dbReference type="InterPro" id="IPR012226">
    <property type="entry name" value="Diguanyl_cyclase/Pdiesterase"/>
</dbReference>
<dbReference type="InterPro" id="IPR029787">
    <property type="entry name" value="Nucleotide_cyclase"/>
</dbReference>
<feature type="domain" description="PAS" evidence="1">
    <location>
        <begin position="295"/>
        <end position="365"/>
    </location>
</feature>
<dbReference type="InterPro" id="IPR013767">
    <property type="entry name" value="PAS_fold"/>
</dbReference>
<feature type="domain" description="PAC" evidence="2">
    <location>
        <begin position="367"/>
        <end position="418"/>
    </location>
</feature>
<dbReference type="Gene3D" id="3.30.450.20">
    <property type="entry name" value="PAS domain"/>
    <property type="match status" value="2"/>
</dbReference>
<evidence type="ECO:0000259" key="4">
    <source>
        <dbReference type="PROSITE" id="PS50887"/>
    </source>
</evidence>
<dbReference type="InterPro" id="IPR052155">
    <property type="entry name" value="Biofilm_reg_signaling"/>
</dbReference>
<dbReference type="CDD" id="cd01949">
    <property type="entry name" value="GGDEF"/>
    <property type="match status" value="1"/>
</dbReference>
<dbReference type="SMART" id="SM00267">
    <property type="entry name" value="GGDEF"/>
    <property type="match status" value="1"/>
</dbReference>
<dbReference type="FunFam" id="3.30.70.270:FF:000001">
    <property type="entry name" value="Diguanylate cyclase domain protein"/>
    <property type="match status" value="1"/>
</dbReference>
<dbReference type="Gene3D" id="3.30.450.40">
    <property type="match status" value="1"/>
</dbReference>
<dbReference type="SMART" id="SM00086">
    <property type="entry name" value="PAC"/>
    <property type="match status" value="2"/>
</dbReference>
<dbReference type="InterPro" id="IPR000014">
    <property type="entry name" value="PAS"/>
</dbReference>
<dbReference type="NCBIfam" id="TIGR00254">
    <property type="entry name" value="GGDEF"/>
    <property type="match status" value="1"/>
</dbReference>
<dbReference type="PIRSF" id="PIRSF005925">
    <property type="entry name" value="Dos"/>
    <property type="match status" value="1"/>
</dbReference>
<dbReference type="PROSITE" id="PS50112">
    <property type="entry name" value="PAS"/>
    <property type="match status" value="2"/>
</dbReference>
<dbReference type="Pfam" id="PF00563">
    <property type="entry name" value="EAL"/>
    <property type="match status" value="1"/>
</dbReference>
<evidence type="ECO:0000313" key="6">
    <source>
        <dbReference type="Proteomes" id="UP000076865"/>
    </source>
</evidence>
<dbReference type="AlphaFoldDB" id="A0A161HYW9"/>